<reference evidence="1 2" key="1">
    <citation type="submission" date="2017-12" db="EMBL/GenBank/DDBJ databases">
        <title>Anaerobic carbon monoxide metabolism by Pleomorphomonas carboxyditropha sp. nov., a new mesophilic hydrogenogenic carboxidotroph.</title>
        <authorList>
            <person name="Esquivel-Elizondo S."/>
            <person name="Krajmalnik-Brown R."/>
        </authorList>
    </citation>
    <scope>NUCLEOTIDE SEQUENCE [LARGE SCALE GENOMIC DNA]</scope>
    <source>
        <strain evidence="1 2">R5-392</strain>
    </source>
</reference>
<evidence type="ECO:0000313" key="1">
    <source>
        <dbReference type="EMBL" id="PKR88364.1"/>
    </source>
</evidence>
<accession>A0A1I4UMS2</accession>
<dbReference type="InterPro" id="IPR022074">
    <property type="entry name" value="DUF3626"/>
</dbReference>
<gene>
    <name evidence="1" type="ORF">CXZ10_15210</name>
</gene>
<protein>
    <submittedName>
        <fullName evidence="1">DUF3626 domain-containing protein</fullName>
    </submittedName>
</protein>
<proteinExistence type="predicted"/>
<dbReference type="AlphaFoldDB" id="A0A1I4UMS2"/>
<dbReference type="RefSeq" id="WP_101290207.1">
    <property type="nucleotide sequence ID" value="NZ_FOUQ01000008.1"/>
</dbReference>
<dbReference type="Proteomes" id="UP000233491">
    <property type="component" value="Unassembled WGS sequence"/>
</dbReference>
<name>A0A1I4UMS2_9HYPH</name>
<dbReference type="OrthoDB" id="3770261at2"/>
<evidence type="ECO:0000313" key="2">
    <source>
        <dbReference type="Proteomes" id="UP000233491"/>
    </source>
</evidence>
<dbReference type="EMBL" id="PJNW01000012">
    <property type="protein sequence ID" value="PKR88364.1"/>
    <property type="molecule type" value="Genomic_DNA"/>
</dbReference>
<organism evidence="1 2">
    <name type="scientific">Pleomorphomonas diazotrophica</name>
    <dbReference type="NCBI Taxonomy" id="1166257"/>
    <lineage>
        <taxon>Bacteria</taxon>
        <taxon>Pseudomonadati</taxon>
        <taxon>Pseudomonadota</taxon>
        <taxon>Alphaproteobacteria</taxon>
        <taxon>Hyphomicrobiales</taxon>
        <taxon>Pleomorphomonadaceae</taxon>
        <taxon>Pleomorphomonas</taxon>
    </lineage>
</organism>
<comment type="caution">
    <text evidence="1">The sequence shown here is derived from an EMBL/GenBank/DDBJ whole genome shotgun (WGS) entry which is preliminary data.</text>
</comment>
<keyword evidence="2" id="KW-1185">Reference proteome</keyword>
<dbReference type="Pfam" id="PF12294">
    <property type="entry name" value="DUF3626"/>
    <property type="match status" value="2"/>
</dbReference>
<sequence length="278" mass="30682">MSRSSIVLALAHVREKSQGGSLPREVPITINFHPDALHEGRWVIEALAREGVYRSQFETGVSNGGLTAYPGGDRWLWENGIFGGAYDEVDPAMRPKYGALNYLRRVTGGSPRFGSAHLRLRPHVLDRTTFCYPDSCYSPAHFGVADRMGLVALAEQERTSKDMLDDYVEAHVHGLLVLGEDVEAVVLDPSHRGTEIEAITGMLDCPVEWHPGFRMPASRVADCVAYRGQEIADLAASLVTDGFLTPRDIGLARRDGRADWQSLKRVWHCVARFGGPAE</sequence>